<evidence type="ECO:0000256" key="14">
    <source>
        <dbReference type="ARBA" id="ARBA00023316"/>
    </source>
</evidence>
<proteinExistence type="inferred from homology"/>
<dbReference type="EC" id="1.3.1.98" evidence="16"/>
<protein>
    <recommendedName>
        <fullName evidence="16">UDP-N-acetylenolpyruvoylglucosamine reductase</fullName>
        <ecNumber evidence="16">1.3.1.98</ecNumber>
    </recommendedName>
    <alternativeName>
        <fullName evidence="16">UDP-N-acetylmuramate dehydrogenase</fullName>
    </alternativeName>
</protein>
<comment type="subcellular location">
    <subcellularLocation>
        <location evidence="3 16">Cytoplasm</location>
    </subcellularLocation>
</comment>
<evidence type="ECO:0000259" key="17">
    <source>
        <dbReference type="PROSITE" id="PS51387"/>
    </source>
</evidence>
<dbReference type="NCBIfam" id="NF010480">
    <property type="entry name" value="PRK13905.1"/>
    <property type="match status" value="1"/>
</dbReference>
<keyword evidence="7 16" id="KW-0285">Flavoprotein</keyword>
<feature type="active site" description="Proton donor" evidence="16">
    <location>
        <position position="227"/>
    </location>
</feature>
<evidence type="ECO:0000256" key="4">
    <source>
        <dbReference type="ARBA" id="ARBA00004752"/>
    </source>
</evidence>
<dbReference type="Proteomes" id="UP000192478">
    <property type="component" value="Chromosome"/>
</dbReference>
<dbReference type="Proteomes" id="UP000177894">
    <property type="component" value="Chromosome"/>
</dbReference>
<evidence type="ECO:0000313" key="21">
    <source>
        <dbReference type="Proteomes" id="UP000192478"/>
    </source>
</evidence>
<evidence type="ECO:0000256" key="6">
    <source>
        <dbReference type="ARBA" id="ARBA00022618"/>
    </source>
</evidence>
<dbReference type="InterPro" id="IPR016167">
    <property type="entry name" value="FAD-bd_PCMH_sub1"/>
</dbReference>
<comment type="function">
    <text evidence="2 16">Cell wall formation.</text>
</comment>
<reference evidence="19 21" key="2">
    <citation type="submission" date="2017-03" db="EMBL/GenBank/DDBJ databases">
        <title>Complete sequence of Clostridium formicaceticum DSM 92.</title>
        <authorList>
            <person name="Poehlein A."/>
            <person name="Karl M."/>
            <person name="Bengelsdorf F.R."/>
            <person name="Duerre P."/>
            <person name="Daniel R."/>
        </authorList>
    </citation>
    <scope>NUCLEOTIDE SEQUENCE [LARGE SCALE GENOMIC DNA]</scope>
    <source>
        <strain evidence="19 21">DSM 92</strain>
    </source>
</reference>
<evidence type="ECO:0000256" key="3">
    <source>
        <dbReference type="ARBA" id="ARBA00004496"/>
    </source>
</evidence>
<dbReference type="InterPro" id="IPR016169">
    <property type="entry name" value="FAD-bd_PCMH_sub2"/>
</dbReference>
<keyword evidence="9 16" id="KW-0521">NADP</keyword>
<dbReference type="InterPro" id="IPR003170">
    <property type="entry name" value="MurB"/>
</dbReference>
<keyword evidence="13 16" id="KW-0131">Cell cycle</keyword>
<dbReference type="SUPFAM" id="SSF56194">
    <property type="entry name" value="Uridine diphospho-N-Acetylenolpyruvylglucosamine reductase, MurB, C-terminal domain"/>
    <property type="match status" value="1"/>
</dbReference>
<dbReference type="InterPro" id="IPR016166">
    <property type="entry name" value="FAD-bd_PCMH"/>
</dbReference>
<dbReference type="InterPro" id="IPR011601">
    <property type="entry name" value="MurB_C"/>
</dbReference>
<dbReference type="Gene3D" id="3.90.78.10">
    <property type="entry name" value="UDP-N-acetylenolpyruvoylglucosamine reductase, C-terminal domain"/>
    <property type="match status" value="1"/>
</dbReference>
<dbReference type="EMBL" id="CP017603">
    <property type="protein sequence ID" value="AOY74784.1"/>
    <property type="molecule type" value="Genomic_DNA"/>
</dbReference>
<evidence type="ECO:0000256" key="7">
    <source>
        <dbReference type="ARBA" id="ARBA00022630"/>
    </source>
</evidence>
<dbReference type="PANTHER" id="PTHR21071">
    <property type="entry name" value="UDP-N-ACETYLENOLPYRUVOYLGLUCOSAMINE REDUCTASE"/>
    <property type="match status" value="1"/>
</dbReference>
<dbReference type="Gene3D" id="3.30.465.10">
    <property type="match status" value="1"/>
</dbReference>
<evidence type="ECO:0000256" key="8">
    <source>
        <dbReference type="ARBA" id="ARBA00022827"/>
    </source>
</evidence>
<keyword evidence="12 16" id="KW-0560">Oxidoreductase</keyword>
<evidence type="ECO:0000313" key="20">
    <source>
        <dbReference type="Proteomes" id="UP000177894"/>
    </source>
</evidence>
<evidence type="ECO:0000256" key="5">
    <source>
        <dbReference type="ARBA" id="ARBA00022490"/>
    </source>
</evidence>
<evidence type="ECO:0000256" key="13">
    <source>
        <dbReference type="ARBA" id="ARBA00023306"/>
    </source>
</evidence>
<evidence type="ECO:0000256" key="2">
    <source>
        <dbReference type="ARBA" id="ARBA00003921"/>
    </source>
</evidence>
<dbReference type="EMBL" id="CP020559">
    <property type="protein sequence ID" value="ARE89175.1"/>
    <property type="molecule type" value="Genomic_DNA"/>
</dbReference>
<sequence>MDKNKLYQQFLTFMTKENVLLDEPMKKHTSFKIGGPADILLTPQSIDEIQRAIEVCKAEGVAYFVMGNGSNLLIRDKGIRKVVIKIAEKFNHVVIAEEKVTAQAGILLSTLSKRVLQKNLKGFEFASGIPGTLGGAVTMNAGAYGGEMKDVIKHCKVLNEEGEILDLPCEVLQLGYRTSIIQKKNYIVLEVTVQLEKGQYDEIKAVIDDLTEKRTTKQPLHFPSAGSTFKRPQGYFAGKLIQDAGLKGARVGDAQVSELHSGFIVNVGDATAEDVLNLIALVQKNVLEKFDVVLEPEVRIVGEE</sequence>
<accession>A0AAC9WJ53</accession>
<evidence type="ECO:0000313" key="19">
    <source>
        <dbReference type="EMBL" id="ARE89175.1"/>
    </source>
</evidence>
<dbReference type="Pfam" id="PF02873">
    <property type="entry name" value="MurB_C"/>
    <property type="match status" value="1"/>
</dbReference>
<gene>
    <name evidence="16 19" type="primary">murB</name>
    <name evidence="18" type="ORF">BJL90_01720</name>
    <name evidence="19" type="ORF">CLFO_35810</name>
</gene>
<dbReference type="GO" id="GO:0005829">
    <property type="term" value="C:cytosol"/>
    <property type="evidence" value="ECO:0007669"/>
    <property type="project" value="TreeGrafter"/>
</dbReference>
<name>A0AAC9WJ53_9CLOT</name>
<feature type="domain" description="FAD-binding PCMH-type" evidence="17">
    <location>
        <begin position="32"/>
        <end position="198"/>
    </location>
</feature>
<feature type="active site" evidence="16">
    <location>
        <position position="177"/>
    </location>
</feature>
<comment type="pathway">
    <text evidence="4 16">Cell wall biogenesis; peptidoglycan biosynthesis.</text>
</comment>
<keyword evidence="10 16" id="KW-0133">Cell shape</keyword>
<dbReference type="GO" id="GO:0071555">
    <property type="term" value="P:cell wall organization"/>
    <property type="evidence" value="ECO:0007669"/>
    <property type="project" value="UniProtKB-KW"/>
</dbReference>
<dbReference type="Gene3D" id="3.30.43.10">
    <property type="entry name" value="Uridine Diphospho-n-acetylenolpyruvylglucosamine Reductase, domain 2"/>
    <property type="match status" value="1"/>
</dbReference>
<dbReference type="InterPro" id="IPR006094">
    <property type="entry name" value="Oxid_FAD_bind_N"/>
</dbReference>
<dbReference type="AlphaFoldDB" id="A0AAC9WJ53"/>
<evidence type="ECO:0000256" key="11">
    <source>
        <dbReference type="ARBA" id="ARBA00022984"/>
    </source>
</evidence>
<dbReference type="GO" id="GO:0009252">
    <property type="term" value="P:peptidoglycan biosynthetic process"/>
    <property type="evidence" value="ECO:0007669"/>
    <property type="project" value="UniProtKB-UniRule"/>
</dbReference>
<dbReference type="KEGG" id="cfm:BJL90_01720"/>
<keyword evidence="11 16" id="KW-0573">Peptidoglycan synthesis</keyword>
<dbReference type="Pfam" id="PF01565">
    <property type="entry name" value="FAD_binding_4"/>
    <property type="match status" value="1"/>
</dbReference>
<keyword evidence="8 16" id="KW-0274">FAD</keyword>
<keyword evidence="20" id="KW-1185">Reference proteome</keyword>
<comment type="similarity">
    <text evidence="16">Belongs to the MurB family.</text>
</comment>
<reference evidence="18 20" key="1">
    <citation type="submission" date="2016-10" db="EMBL/GenBank/DDBJ databases">
        <title>Complete Genome Sequence of Acetogen Clostridium formicoaceticum ATCC 27076.</title>
        <authorList>
            <person name="Bao T."/>
            <person name="Cheng C."/>
            <person name="Zhao J."/>
            <person name="Yang S.-T."/>
            <person name="Wang J."/>
            <person name="Wang M."/>
        </authorList>
    </citation>
    <scope>NUCLEOTIDE SEQUENCE [LARGE SCALE GENOMIC DNA]</scope>
    <source>
        <strain evidence="18 20">ATCC 27076</strain>
    </source>
</reference>
<comment type="catalytic activity">
    <reaction evidence="15 16">
        <text>UDP-N-acetyl-alpha-D-muramate + NADP(+) = UDP-N-acetyl-3-O-(1-carboxyvinyl)-alpha-D-glucosamine + NADPH + H(+)</text>
        <dbReference type="Rhea" id="RHEA:12248"/>
        <dbReference type="ChEBI" id="CHEBI:15378"/>
        <dbReference type="ChEBI" id="CHEBI:57783"/>
        <dbReference type="ChEBI" id="CHEBI:58349"/>
        <dbReference type="ChEBI" id="CHEBI:68483"/>
        <dbReference type="ChEBI" id="CHEBI:70757"/>
        <dbReference type="EC" id="1.3.1.98"/>
    </reaction>
</comment>
<keyword evidence="14 16" id="KW-0961">Cell wall biogenesis/degradation</keyword>
<feature type="active site" evidence="16">
    <location>
        <position position="297"/>
    </location>
</feature>
<dbReference type="InterPro" id="IPR036318">
    <property type="entry name" value="FAD-bd_PCMH-like_sf"/>
</dbReference>
<comment type="cofactor">
    <cofactor evidence="1 16">
        <name>FAD</name>
        <dbReference type="ChEBI" id="CHEBI:57692"/>
    </cofactor>
</comment>
<dbReference type="SUPFAM" id="SSF56176">
    <property type="entry name" value="FAD-binding/transporter-associated domain-like"/>
    <property type="match status" value="1"/>
</dbReference>
<evidence type="ECO:0000256" key="15">
    <source>
        <dbReference type="ARBA" id="ARBA00048914"/>
    </source>
</evidence>
<keyword evidence="6 16" id="KW-0132">Cell division</keyword>
<evidence type="ECO:0000256" key="12">
    <source>
        <dbReference type="ARBA" id="ARBA00023002"/>
    </source>
</evidence>
<dbReference type="HAMAP" id="MF_00037">
    <property type="entry name" value="MurB"/>
    <property type="match status" value="1"/>
</dbReference>
<dbReference type="GO" id="GO:0008762">
    <property type="term" value="F:UDP-N-acetylmuramate dehydrogenase activity"/>
    <property type="evidence" value="ECO:0007669"/>
    <property type="project" value="UniProtKB-UniRule"/>
</dbReference>
<keyword evidence="5 16" id="KW-0963">Cytoplasm</keyword>
<dbReference type="PANTHER" id="PTHR21071:SF4">
    <property type="entry name" value="UDP-N-ACETYLENOLPYRUVOYLGLUCOSAMINE REDUCTASE"/>
    <property type="match status" value="1"/>
</dbReference>
<evidence type="ECO:0000256" key="16">
    <source>
        <dbReference type="HAMAP-Rule" id="MF_00037"/>
    </source>
</evidence>
<dbReference type="NCBIfam" id="TIGR00179">
    <property type="entry name" value="murB"/>
    <property type="match status" value="1"/>
</dbReference>
<evidence type="ECO:0000256" key="1">
    <source>
        <dbReference type="ARBA" id="ARBA00001974"/>
    </source>
</evidence>
<dbReference type="GO" id="GO:0071949">
    <property type="term" value="F:FAD binding"/>
    <property type="evidence" value="ECO:0007669"/>
    <property type="project" value="InterPro"/>
</dbReference>
<organism evidence="19 21">
    <name type="scientific">Clostridium formicaceticum</name>
    <dbReference type="NCBI Taxonomy" id="1497"/>
    <lineage>
        <taxon>Bacteria</taxon>
        <taxon>Bacillati</taxon>
        <taxon>Bacillota</taxon>
        <taxon>Clostridia</taxon>
        <taxon>Eubacteriales</taxon>
        <taxon>Clostridiaceae</taxon>
        <taxon>Clostridium</taxon>
    </lineage>
</organism>
<evidence type="ECO:0000313" key="18">
    <source>
        <dbReference type="EMBL" id="AOY74784.1"/>
    </source>
</evidence>
<evidence type="ECO:0000256" key="9">
    <source>
        <dbReference type="ARBA" id="ARBA00022857"/>
    </source>
</evidence>
<dbReference type="InterPro" id="IPR036635">
    <property type="entry name" value="MurB_C_sf"/>
</dbReference>
<evidence type="ECO:0000256" key="10">
    <source>
        <dbReference type="ARBA" id="ARBA00022960"/>
    </source>
</evidence>
<dbReference type="PROSITE" id="PS51387">
    <property type="entry name" value="FAD_PCMH"/>
    <property type="match status" value="1"/>
</dbReference>
<dbReference type="GO" id="GO:0051301">
    <property type="term" value="P:cell division"/>
    <property type="evidence" value="ECO:0007669"/>
    <property type="project" value="UniProtKB-KW"/>
</dbReference>
<dbReference type="GO" id="GO:0008360">
    <property type="term" value="P:regulation of cell shape"/>
    <property type="evidence" value="ECO:0007669"/>
    <property type="project" value="UniProtKB-KW"/>
</dbReference>